<dbReference type="InterPro" id="IPR050879">
    <property type="entry name" value="Acyltransferase_3"/>
</dbReference>
<keyword evidence="1" id="KW-0472">Membrane</keyword>
<dbReference type="RefSeq" id="WP_209288406.1">
    <property type="nucleotide sequence ID" value="NZ_JACVEW010000023.1"/>
</dbReference>
<feature type="transmembrane region" description="Helical" evidence="1">
    <location>
        <begin position="234"/>
        <end position="252"/>
    </location>
</feature>
<feature type="transmembrane region" description="Helical" evidence="1">
    <location>
        <begin position="136"/>
        <end position="165"/>
    </location>
</feature>
<evidence type="ECO:0000313" key="4">
    <source>
        <dbReference type="Proteomes" id="UP000810171"/>
    </source>
</evidence>
<feature type="transmembrane region" description="Helical" evidence="1">
    <location>
        <begin position="273"/>
        <end position="291"/>
    </location>
</feature>
<keyword evidence="1" id="KW-0812">Transmembrane</keyword>
<dbReference type="InterPro" id="IPR002656">
    <property type="entry name" value="Acyl_transf_3_dom"/>
</dbReference>
<dbReference type="EMBL" id="JACVEW010000023">
    <property type="protein sequence ID" value="MBP0049722.1"/>
    <property type="molecule type" value="Genomic_DNA"/>
</dbReference>
<evidence type="ECO:0000259" key="2">
    <source>
        <dbReference type="Pfam" id="PF01757"/>
    </source>
</evidence>
<evidence type="ECO:0000256" key="1">
    <source>
        <dbReference type="SAM" id="Phobius"/>
    </source>
</evidence>
<dbReference type="PANTHER" id="PTHR23028:SF53">
    <property type="entry name" value="ACYL_TRANSF_3 DOMAIN-CONTAINING PROTEIN"/>
    <property type="match status" value="1"/>
</dbReference>
<evidence type="ECO:0000313" key="3">
    <source>
        <dbReference type="EMBL" id="MBP0049722.1"/>
    </source>
</evidence>
<protein>
    <submittedName>
        <fullName evidence="3">Acyltransferase</fullName>
    </submittedName>
</protein>
<proteinExistence type="predicted"/>
<keyword evidence="3" id="KW-0808">Transferase</keyword>
<feature type="transmembrane region" description="Helical" evidence="1">
    <location>
        <begin position="297"/>
        <end position="316"/>
    </location>
</feature>
<dbReference type="Pfam" id="PF01757">
    <property type="entry name" value="Acyl_transf_3"/>
    <property type="match status" value="1"/>
</dbReference>
<gene>
    <name evidence="3" type="ORF">H9C73_13370</name>
</gene>
<name>A0ABS3ZDE7_9GAMM</name>
<feature type="transmembrane region" description="Helical" evidence="1">
    <location>
        <begin position="63"/>
        <end position="84"/>
    </location>
</feature>
<accession>A0ABS3ZDE7</accession>
<dbReference type="GO" id="GO:0016746">
    <property type="term" value="F:acyltransferase activity"/>
    <property type="evidence" value="ECO:0007669"/>
    <property type="project" value="UniProtKB-KW"/>
</dbReference>
<reference evidence="3 4" key="1">
    <citation type="submission" date="2020-09" db="EMBL/GenBank/DDBJ databases">
        <authorList>
            <person name="Tanuku N.R.S."/>
        </authorList>
    </citation>
    <scope>NUCLEOTIDE SEQUENCE [LARGE SCALE GENOMIC DNA]</scope>
    <source>
        <strain evidence="3 4">AK62</strain>
    </source>
</reference>
<keyword evidence="3" id="KW-0012">Acyltransferase</keyword>
<organism evidence="3 4">
    <name type="scientific">Marinobacterium alkalitolerans</name>
    <dbReference type="NCBI Taxonomy" id="1542925"/>
    <lineage>
        <taxon>Bacteria</taxon>
        <taxon>Pseudomonadati</taxon>
        <taxon>Pseudomonadota</taxon>
        <taxon>Gammaproteobacteria</taxon>
        <taxon>Oceanospirillales</taxon>
        <taxon>Oceanospirillaceae</taxon>
        <taxon>Marinobacterium</taxon>
    </lineage>
</organism>
<keyword evidence="4" id="KW-1185">Reference proteome</keyword>
<dbReference type="Proteomes" id="UP000810171">
    <property type="component" value="Unassembled WGS sequence"/>
</dbReference>
<feature type="transmembrane region" description="Helical" evidence="1">
    <location>
        <begin position="20"/>
        <end position="42"/>
    </location>
</feature>
<keyword evidence="1" id="KW-1133">Transmembrane helix</keyword>
<feature type="transmembrane region" description="Helical" evidence="1">
    <location>
        <begin position="177"/>
        <end position="198"/>
    </location>
</feature>
<dbReference type="PANTHER" id="PTHR23028">
    <property type="entry name" value="ACETYLTRANSFERASE"/>
    <property type="match status" value="1"/>
</dbReference>
<comment type="caution">
    <text evidence="3">The sequence shown here is derived from an EMBL/GenBank/DDBJ whole genome shotgun (WGS) entry which is preliminary data.</text>
</comment>
<feature type="transmembrane region" description="Helical" evidence="1">
    <location>
        <begin position="210"/>
        <end position="228"/>
    </location>
</feature>
<sequence length="350" mass="39607">MGWVRFTLSMLVLYSHLGWMFLGINPGVVAVVIFYLLAGYVVEQLLHAGRNTSTPLATFYRDRLWRVMPAYLTALALAAGLWLSSTIESPFVATTPSGWALLGNISIIPLNYYMYSGIDSFTLIPPAWSLGAEVQFYLLAPLLFRLPHTLLLGIFGISICLFITAQTGWLHTDHFGYRLLPGILFVFIAGILTARMITSPESAVQKNTRRLFLALWSSCVAYFVFLIINEIHRPHDREVALGLIIAIGVILVRSKQGNPGKREPTWSRRLGNYAYGIFLFHFPALWMIETIVPDTNLFVLVPLLTLVLAAITYHLLEQPLWRLFRPDMRSHIKATPRTYTHEIAMLSARR</sequence>
<feature type="domain" description="Acyltransferase 3" evidence="2">
    <location>
        <begin position="3"/>
        <end position="309"/>
    </location>
</feature>